<evidence type="ECO:0000256" key="6">
    <source>
        <dbReference type="PIRSR" id="PIRSR004869-50"/>
    </source>
</evidence>
<dbReference type="PIRSF" id="PIRSF004869">
    <property type="entry name" value="PflX_prd"/>
    <property type="match status" value="1"/>
</dbReference>
<name>A0A7V0LTX9_UNCW3</name>
<keyword evidence="5 6" id="KW-0411">Iron-sulfur</keyword>
<reference evidence="8" key="1">
    <citation type="journal article" date="2020" name="mSystems">
        <title>Genome- and Community-Level Interaction Insights into Carbon Utilization and Element Cycling Functions of Hydrothermarchaeota in Hydrothermal Sediment.</title>
        <authorList>
            <person name="Zhou Z."/>
            <person name="Liu Y."/>
            <person name="Xu W."/>
            <person name="Pan J."/>
            <person name="Luo Z.H."/>
            <person name="Li M."/>
        </authorList>
    </citation>
    <scope>NUCLEOTIDE SEQUENCE [LARGE SCALE GENOMIC DNA]</scope>
    <source>
        <strain evidence="8">HyVt-28</strain>
    </source>
</reference>
<dbReference type="InterPro" id="IPR007197">
    <property type="entry name" value="rSAM"/>
</dbReference>
<dbReference type="InterPro" id="IPR013785">
    <property type="entry name" value="Aldolase_TIM"/>
</dbReference>
<dbReference type="CDD" id="cd01335">
    <property type="entry name" value="Radical_SAM"/>
    <property type="match status" value="1"/>
</dbReference>
<dbReference type="PANTHER" id="PTHR30352:SF5">
    <property type="entry name" value="PYRUVATE FORMATE-LYASE 1-ACTIVATING ENZYME"/>
    <property type="match status" value="1"/>
</dbReference>
<dbReference type="InterPro" id="IPR058240">
    <property type="entry name" value="rSAM_sf"/>
</dbReference>
<evidence type="ECO:0000256" key="5">
    <source>
        <dbReference type="ARBA" id="ARBA00023014"/>
    </source>
</evidence>
<dbReference type="InterPro" id="IPR006638">
    <property type="entry name" value="Elp3/MiaA/NifB-like_rSAM"/>
</dbReference>
<evidence type="ECO:0000256" key="1">
    <source>
        <dbReference type="ARBA" id="ARBA00022485"/>
    </source>
</evidence>
<feature type="domain" description="Radical SAM core" evidence="7">
    <location>
        <begin position="67"/>
        <end position="289"/>
    </location>
</feature>
<dbReference type="SUPFAM" id="SSF102114">
    <property type="entry name" value="Radical SAM enzymes"/>
    <property type="match status" value="1"/>
</dbReference>
<dbReference type="GO" id="GO:0046872">
    <property type="term" value="F:metal ion binding"/>
    <property type="evidence" value="ECO:0007669"/>
    <property type="project" value="UniProtKB-KW"/>
</dbReference>
<dbReference type="Gene3D" id="3.20.20.70">
    <property type="entry name" value="Aldolase class I"/>
    <property type="match status" value="1"/>
</dbReference>
<feature type="binding site" evidence="6">
    <location>
        <position position="89"/>
    </location>
    <ligand>
        <name>[4Fe-4S] cluster</name>
        <dbReference type="ChEBI" id="CHEBI:49883"/>
        <note>4Fe-4S-S-AdoMet</note>
    </ligand>
</feature>
<comment type="cofactor">
    <cofactor evidence="6">
        <name>[4Fe-4S] cluster</name>
        <dbReference type="ChEBI" id="CHEBI:49883"/>
    </cofactor>
    <text evidence="6">Binds 1 [4Fe-4S] cluster. The cluster is coordinated with 3 cysteines and an exchangeable S-adenosyl-L-methionine.</text>
</comment>
<dbReference type="NCBIfam" id="TIGR04337">
    <property type="entry name" value="AmmeMemoSam_rS"/>
    <property type="match status" value="1"/>
</dbReference>
<dbReference type="GO" id="GO:0003824">
    <property type="term" value="F:catalytic activity"/>
    <property type="evidence" value="ECO:0007669"/>
    <property type="project" value="InterPro"/>
</dbReference>
<dbReference type="InterPro" id="IPR027596">
    <property type="entry name" value="AmmeMemoSam_rS"/>
</dbReference>
<feature type="binding site" evidence="6">
    <location>
        <position position="82"/>
    </location>
    <ligand>
        <name>[4Fe-4S] cluster</name>
        <dbReference type="ChEBI" id="CHEBI:49883"/>
        <note>4Fe-4S-S-AdoMet</note>
    </ligand>
</feature>
<feature type="binding site" evidence="6">
    <location>
        <position position="86"/>
    </location>
    <ligand>
        <name>[4Fe-4S] cluster</name>
        <dbReference type="ChEBI" id="CHEBI:49883"/>
        <note>4Fe-4S-S-AdoMet</note>
    </ligand>
</feature>
<dbReference type="EMBL" id="DRDR01000013">
    <property type="protein sequence ID" value="HDL59871.1"/>
    <property type="molecule type" value="Genomic_DNA"/>
</dbReference>
<organism evidence="8">
    <name type="scientific">candidate division WOR-3 bacterium</name>
    <dbReference type="NCBI Taxonomy" id="2052148"/>
    <lineage>
        <taxon>Bacteria</taxon>
        <taxon>Bacteria division WOR-3</taxon>
    </lineage>
</organism>
<dbReference type="GO" id="GO:0051539">
    <property type="term" value="F:4 iron, 4 sulfur cluster binding"/>
    <property type="evidence" value="ECO:0007669"/>
    <property type="project" value="UniProtKB-KW"/>
</dbReference>
<dbReference type="Proteomes" id="UP000886381">
    <property type="component" value="Unassembled WGS sequence"/>
</dbReference>
<dbReference type="SMART" id="SM00729">
    <property type="entry name" value="Elp3"/>
    <property type="match status" value="1"/>
</dbReference>
<evidence type="ECO:0000256" key="4">
    <source>
        <dbReference type="ARBA" id="ARBA00023004"/>
    </source>
</evidence>
<dbReference type="SFLD" id="SFLDS00029">
    <property type="entry name" value="Radical_SAM"/>
    <property type="match status" value="1"/>
</dbReference>
<dbReference type="AlphaFoldDB" id="A0A7V0LTX9"/>
<dbReference type="InterPro" id="IPR016431">
    <property type="entry name" value="Pyrv-formate_lyase-activ_prd"/>
</dbReference>
<dbReference type="PROSITE" id="PS51918">
    <property type="entry name" value="RADICAL_SAM"/>
    <property type="match status" value="1"/>
</dbReference>
<dbReference type="SFLD" id="SFLDG01101">
    <property type="entry name" value="Uncharacterised_Radical_SAM_Su"/>
    <property type="match status" value="1"/>
</dbReference>
<evidence type="ECO:0000256" key="3">
    <source>
        <dbReference type="ARBA" id="ARBA00022723"/>
    </source>
</evidence>
<dbReference type="InterPro" id="IPR034457">
    <property type="entry name" value="Organic_radical-activating"/>
</dbReference>
<accession>A0A7V0LTX9</accession>
<keyword evidence="4 6" id="KW-0408">Iron</keyword>
<keyword evidence="3 6" id="KW-0479">Metal-binding</keyword>
<evidence type="ECO:0000256" key="2">
    <source>
        <dbReference type="ARBA" id="ARBA00022691"/>
    </source>
</evidence>
<keyword evidence="2 6" id="KW-0949">S-adenosyl-L-methionine</keyword>
<evidence type="ECO:0000313" key="8">
    <source>
        <dbReference type="EMBL" id="HDL59871.1"/>
    </source>
</evidence>
<proteinExistence type="predicted"/>
<evidence type="ECO:0000259" key="7">
    <source>
        <dbReference type="PROSITE" id="PS51918"/>
    </source>
</evidence>
<dbReference type="PANTHER" id="PTHR30352">
    <property type="entry name" value="PYRUVATE FORMATE-LYASE-ACTIVATING ENZYME"/>
    <property type="match status" value="1"/>
</dbReference>
<sequence length="337" mass="38446">MKLSSYYEKLENRVVRCTLCRHRCIIREGESGICRVRVNREGKLYSLVYGYPIALHVDPIEKKPLFHFLPGSNALSIATVGCNFRCKFCQNWDISQLPRNYNRVEGYRVSPEEVVEAALHSGSTIISYTYTEPTIFFEYALDTSKLAVKRGIKNTFVTNGYVTEEALKDIAPYLHGANIDLKSMNPKFYASVVGARLNEVLDGIKTYKKFGIWLEITTLIIPGYNDSEDQLREIARFIRDELGDGTPWHVSRFYPAYKFKHVPPTQISTVKKAREIGLEEGLKYVYTGNIPGNSGEHTYCPSCGEVIIRRWGFSVVEYNIKNGKCLFCGEKIDGVWK</sequence>
<protein>
    <submittedName>
        <fullName evidence="8">AmmeMemoRadiSam system radical SAM enzyme</fullName>
    </submittedName>
</protein>
<gene>
    <name evidence="8" type="primary">amrS</name>
    <name evidence="8" type="ORF">ENH14_00265</name>
</gene>
<dbReference type="Pfam" id="PF04055">
    <property type="entry name" value="Radical_SAM"/>
    <property type="match status" value="1"/>
</dbReference>
<keyword evidence="1" id="KW-0004">4Fe-4S</keyword>
<comment type="caution">
    <text evidence="8">The sequence shown here is derived from an EMBL/GenBank/DDBJ whole genome shotgun (WGS) entry which is preliminary data.</text>
</comment>